<dbReference type="InterPro" id="IPR023398">
    <property type="entry name" value="TIF_eIF4e-like"/>
</dbReference>
<sequence>MASSSSTPPSLRAEEDTPTETPADPPPAMPPPHVTRIPRIIVEKSTSDFATMGFLTPRQMDILVRALQEKDMRDSLTHLNLLGARVIPYSSWRPEGERRVWRSASVGGTIDVREAEGEGIKQIGGPIARAADPGEGWSGEPIPEDAGITAAANKAVFDEASSSTAAAKSKNKNKNKNKKKKKKKGNLAAIPEEDEESLSDREIREIVQMPIEIDPEVRAAAGSARNKSQDEEEDPDKTPTGPKATPDWGKIPDFKWSREGKQLSPPEGYSSEGEGEKTPKPASTPTEGSPQWPTDPQMEVVSAPTPRSREEKHAHGSSPSEADSSPPAVSSTTSLLLSIDSPPHSPPFENNPVQYDSPPFEDYDLEDSPETGSATATMRTLAVPSTSMLELQADPGPITVPEVDAPLVTPFPFTPPDTDTAAIDSPQSASTEPAMSIEFSNPPAIPSLPTLTVTEASPKSSPPPSESPEPSSPVPWTLEGSLLLPQPSPTPPSPEQESEPPSGDSPAEAQIDIDGFYPLNRSWTLTCSDNSRKGFSPLSPTTAEAYSGGLIHIFTSQDIADLFGKYRALRRKLATSTGRRIEPPGEEMLPNSAGLGVHLWKTDITFQFFATGVQPMWEDPMCAKGGKIMISGSAIMVRVCHKPNTSLTSTRESFSRIIAGSADPFQVDQLFTDIMFSLIGGSVEAECPPPEGTSSIILGIVVSRRAVNTRVEVWLGGPEEPNATWINRVEGYFADLFRAAKIFPYRPFGMDSRGPRSGEESHAHRGGQSQHSASSGRRRPAAEGVLDR</sequence>
<evidence type="ECO:0000313" key="3">
    <source>
        <dbReference type="EMBL" id="RSH93943.1"/>
    </source>
</evidence>
<name>A0A427YS42_9TREE</name>
<dbReference type="PANTHER" id="PTHR11960:SF71">
    <property type="entry name" value="TRANSLATION INITIATION FACTOR 4E"/>
    <property type="match status" value="1"/>
</dbReference>
<dbReference type="STRING" id="1890683.A0A427YS42"/>
<evidence type="ECO:0000256" key="1">
    <source>
        <dbReference type="RuleBase" id="RU004374"/>
    </source>
</evidence>
<dbReference type="Gene3D" id="3.30.760.10">
    <property type="entry name" value="RNA Cap, Translation Initiation Factor Eif4e"/>
    <property type="match status" value="1"/>
</dbReference>
<dbReference type="OrthoDB" id="17977at2759"/>
<dbReference type="AlphaFoldDB" id="A0A427YS42"/>
<feature type="compositionally biased region" description="Polar residues" evidence="2">
    <location>
        <begin position="281"/>
        <end position="294"/>
    </location>
</feature>
<feature type="region of interest" description="Disordered" evidence="2">
    <location>
        <begin position="392"/>
        <end position="510"/>
    </location>
</feature>
<feature type="region of interest" description="Disordered" evidence="2">
    <location>
        <begin position="125"/>
        <end position="145"/>
    </location>
</feature>
<dbReference type="Proteomes" id="UP000279259">
    <property type="component" value="Unassembled WGS sequence"/>
</dbReference>
<feature type="compositionally biased region" description="Basic and acidic residues" evidence="2">
    <location>
        <begin position="250"/>
        <end position="261"/>
    </location>
</feature>
<feature type="compositionally biased region" description="Pro residues" evidence="2">
    <location>
        <begin position="460"/>
        <end position="473"/>
    </location>
</feature>
<dbReference type="GO" id="GO:0000340">
    <property type="term" value="F:RNA 7-methylguanosine cap binding"/>
    <property type="evidence" value="ECO:0007669"/>
    <property type="project" value="TreeGrafter"/>
</dbReference>
<proteinExistence type="inferred from homology"/>
<comment type="similarity">
    <text evidence="1">Belongs to the eukaryotic initiation factor 4E family.</text>
</comment>
<comment type="caution">
    <text evidence="3">The sequence shown here is derived from an EMBL/GenBank/DDBJ whole genome shotgun (WGS) entry which is preliminary data.</text>
</comment>
<accession>A0A427YS42</accession>
<dbReference type="GO" id="GO:0003743">
    <property type="term" value="F:translation initiation factor activity"/>
    <property type="evidence" value="ECO:0007669"/>
    <property type="project" value="UniProtKB-KW"/>
</dbReference>
<feature type="region of interest" description="Disordered" evidence="2">
    <location>
        <begin position="1"/>
        <end position="36"/>
    </location>
</feature>
<gene>
    <name evidence="3" type="ORF">EHS25_006595</name>
</gene>
<dbReference type="Pfam" id="PF01652">
    <property type="entry name" value="IF4E"/>
    <property type="match status" value="1"/>
</dbReference>
<feature type="region of interest" description="Disordered" evidence="2">
    <location>
        <begin position="751"/>
        <end position="788"/>
    </location>
</feature>
<dbReference type="SUPFAM" id="SSF55418">
    <property type="entry name" value="eIF4e-like"/>
    <property type="match status" value="1"/>
</dbReference>
<feature type="compositionally biased region" description="Pro residues" evidence="2">
    <location>
        <begin position="23"/>
        <end position="33"/>
    </location>
</feature>
<organism evidence="3 4">
    <name type="scientific">Saitozyma podzolica</name>
    <dbReference type="NCBI Taxonomy" id="1890683"/>
    <lineage>
        <taxon>Eukaryota</taxon>
        <taxon>Fungi</taxon>
        <taxon>Dikarya</taxon>
        <taxon>Basidiomycota</taxon>
        <taxon>Agaricomycotina</taxon>
        <taxon>Tremellomycetes</taxon>
        <taxon>Tremellales</taxon>
        <taxon>Trimorphomycetaceae</taxon>
        <taxon>Saitozyma</taxon>
    </lineage>
</organism>
<feature type="compositionally biased region" description="Low complexity" evidence="2">
    <location>
        <begin position="316"/>
        <end position="342"/>
    </location>
</feature>
<feature type="compositionally biased region" description="Basic and acidic residues" evidence="2">
    <location>
        <begin position="753"/>
        <end position="763"/>
    </location>
</feature>
<dbReference type="PANTHER" id="PTHR11960">
    <property type="entry name" value="EUKARYOTIC TRANSLATION INITIATION FACTOR 4E RELATED"/>
    <property type="match status" value="1"/>
</dbReference>
<keyword evidence="1" id="KW-0694">RNA-binding</keyword>
<keyword evidence="4" id="KW-1185">Reference proteome</keyword>
<feature type="region of interest" description="Disordered" evidence="2">
    <location>
        <begin position="160"/>
        <end position="377"/>
    </location>
</feature>
<feature type="compositionally biased region" description="Acidic residues" evidence="2">
    <location>
        <begin position="359"/>
        <end position="369"/>
    </location>
</feature>
<keyword evidence="1" id="KW-0396">Initiation factor</keyword>
<evidence type="ECO:0000313" key="4">
    <source>
        <dbReference type="Proteomes" id="UP000279259"/>
    </source>
</evidence>
<dbReference type="InterPro" id="IPR001040">
    <property type="entry name" value="TIF_eIF_4E"/>
</dbReference>
<reference evidence="3 4" key="1">
    <citation type="submission" date="2018-11" db="EMBL/GenBank/DDBJ databases">
        <title>Genome sequence of Saitozyma podzolica DSM 27192.</title>
        <authorList>
            <person name="Aliyu H."/>
            <person name="Gorte O."/>
            <person name="Ochsenreither K."/>
        </authorList>
    </citation>
    <scope>NUCLEOTIDE SEQUENCE [LARGE SCALE GENOMIC DNA]</scope>
    <source>
        <strain evidence="3 4">DSM 27192</strain>
    </source>
</reference>
<dbReference type="GO" id="GO:0016281">
    <property type="term" value="C:eukaryotic translation initiation factor 4F complex"/>
    <property type="evidence" value="ECO:0007669"/>
    <property type="project" value="TreeGrafter"/>
</dbReference>
<evidence type="ECO:0000256" key="2">
    <source>
        <dbReference type="SAM" id="MobiDB-lite"/>
    </source>
</evidence>
<dbReference type="EMBL" id="RSCD01000003">
    <property type="protein sequence ID" value="RSH93943.1"/>
    <property type="molecule type" value="Genomic_DNA"/>
</dbReference>
<protein>
    <submittedName>
        <fullName evidence="3">Uncharacterized protein</fullName>
    </submittedName>
</protein>
<keyword evidence="1" id="KW-0648">Protein biosynthesis</keyword>
<feature type="compositionally biased region" description="Basic residues" evidence="2">
    <location>
        <begin position="169"/>
        <end position="185"/>
    </location>
</feature>